<evidence type="ECO:0000313" key="5">
    <source>
        <dbReference type="EMBL" id="MDQ6598244.1"/>
    </source>
</evidence>
<protein>
    <submittedName>
        <fullName evidence="6">TetR/AcrR family transcriptional regulator</fullName>
    </submittedName>
</protein>
<reference evidence="6 7" key="1">
    <citation type="submission" date="2019-03" db="EMBL/GenBank/DDBJ databases">
        <title>Bacillus niacini sp. nov. a Nicotinate-Metabolizing Mesophile Isolated from Soil.</title>
        <authorList>
            <person name="Zhang G."/>
        </authorList>
    </citation>
    <scope>NUCLEOTIDE SEQUENCE [LARGE SCALE GENOMIC DNA]</scope>
    <source>
        <strain evidence="6 7">WN066</strain>
    </source>
</reference>
<dbReference type="Gene3D" id="1.10.357.10">
    <property type="entry name" value="Tetracycline Repressor, domain 2"/>
    <property type="match status" value="1"/>
</dbReference>
<evidence type="ECO:0000256" key="1">
    <source>
        <dbReference type="ARBA" id="ARBA00022491"/>
    </source>
</evidence>
<feature type="domain" description="HTH tetR-type" evidence="4">
    <location>
        <begin position="11"/>
        <end position="71"/>
    </location>
</feature>
<evidence type="ECO:0000256" key="3">
    <source>
        <dbReference type="PROSITE-ProRule" id="PRU00335"/>
    </source>
</evidence>
<keyword evidence="1" id="KW-0678">Repressor</keyword>
<evidence type="ECO:0000313" key="8">
    <source>
        <dbReference type="Proteomes" id="UP001178888"/>
    </source>
</evidence>
<dbReference type="Proteomes" id="UP001178888">
    <property type="component" value="Unassembled WGS sequence"/>
</dbReference>
<organism evidence="6 7">
    <name type="scientific">Bacillus salipaludis</name>
    <dbReference type="NCBI Taxonomy" id="2547811"/>
    <lineage>
        <taxon>Bacteria</taxon>
        <taxon>Bacillati</taxon>
        <taxon>Bacillota</taxon>
        <taxon>Bacilli</taxon>
        <taxon>Bacillales</taxon>
        <taxon>Bacillaceae</taxon>
        <taxon>Bacillus</taxon>
    </lineage>
</organism>
<gene>
    <name evidence="6" type="ORF">E2K98_19305</name>
    <name evidence="5" type="ORF">RCG21_18090</name>
</gene>
<reference evidence="5" key="2">
    <citation type="submission" date="2023-08" db="EMBL/GenBank/DDBJ databases">
        <title>Nitrogen cycling bacteria in agricultural field soils.</title>
        <authorList>
            <person name="Jang J."/>
        </authorList>
    </citation>
    <scope>NUCLEOTIDE SEQUENCE</scope>
    <source>
        <strain evidence="5">PS3-36</strain>
    </source>
</reference>
<keyword evidence="8" id="KW-1185">Reference proteome</keyword>
<evidence type="ECO:0000313" key="7">
    <source>
        <dbReference type="Proteomes" id="UP000295132"/>
    </source>
</evidence>
<dbReference type="EMBL" id="SMYO01000009">
    <property type="protein sequence ID" value="TDK59380.1"/>
    <property type="molecule type" value="Genomic_DNA"/>
</dbReference>
<dbReference type="GO" id="GO:0003677">
    <property type="term" value="F:DNA binding"/>
    <property type="evidence" value="ECO:0007669"/>
    <property type="project" value="UniProtKB-UniRule"/>
</dbReference>
<dbReference type="InterPro" id="IPR009057">
    <property type="entry name" value="Homeodomain-like_sf"/>
</dbReference>
<dbReference type="AlphaFoldDB" id="A0A4R5VPJ4"/>
<name>A0A4R5VPJ4_9BACI</name>
<accession>A0A4R5VPJ4</accession>
<evidence type="ECO:0000313" key="6">
    <source>
        <dbReference type="EMBL" id="TDK59380.1"/>
    </source>
</evidence>
<dbReference type="Pfam" id="PF00440">
    <property type="entry name" value="TetR_N"/>
    <property type="match status" value="1"/>
</dbReference>
<dbReference type="InterPro" id="IPR001647">
    <property type="entry name" value="HTH_TetR"/>
</dbReference>
<dbReference type="RefSeq" id="WP_133336971.1">
    <property type="nucleotide sequence ID" value="NZ_JAVGVR010000001.1"/>
</dbReference>
<evidence type="ECO:0000256" key="2">
    <source>
        <dbReference type="ARBA" id="ARBA00023125"/>
    </source>
</evidence>
<dbReference type="SUPFAM" id="SSF46689">
    <property type="entry name" value="Homeodomain-like"/>
    <property type="match status" value="1"/>
</dbReference>
<proteinExistence type="predicted"/>
<evidence type="ECO:0000259" key="4">
    <source>
        <dbReference type="PROSITE" id="PS50977"/>
    </source>
</evidence>
<dbReference type="PANTHER" id="PTHR43479">
    <property type="entry name" value="ACREF/ENVCD OPERON REPRESSOR-RELATED"/>
    <property type="match status" value="1"/>
</dbReference>
<feature type="DNA-binding region" description="H-T-H motif" evidence="3">
    <location>
        <begin position="34"/>
        <end position="53"/>
    </location>
</feature>
<keyword evidence="2 3" id="KW-0238">DNA-binding</keyword>
<dbReference type="EMBL" id="JAVGVR010000001">
    <property type="protein sequence ID" value="MDQ6598244.1"/>
    <property type="molecule type" value="Genomic_DNA"/>
</dbReference>
<dbReference type="Proteomes" id="UP000295132">
    <property type="component" value="Unassembled WGS sequence"/>
</dbReference>
<sequence length="190" mass="22446">MNQEKTDPRILRTRKLIMDSFIELSGKKEFKDITIKDITTEAMVNRATFYYHFEDKYDLLEKVLSEVLLINLNSDQVEQDELNEEAIVRVFLAITNFQNSLSNRCHSGYEDTIARIIREQLEIIFYKMLLKRHSIDENQARKRTAVMLSWGLYGASVEWRRDTGVPPEEFIKSLIPFIMYGIDFEPLNRL</sequence>
<dbReference type="PANTHER" id="PTHR43479:SF7">
    <property type="entry name" value="TETR-FAMILY TRANSCRIPTIONAL REGULATOR"/>
    <property type="match status" value="1"/>
</dbReference>
<comment type="caution">
    <text evidence="6">The sequence shown here is derived from an EMBL/GenBank/DDBJ whole genome shotgun (WGS) entry which is preliminary data.</text>
</comment>
<dbReference type="InterPro" id="IPR050624">
    <property type="entry name" value="HTH-type_Tx_Regulator"/>
</dbReference>
<dbReference type="PROSITE" id="PS50977">
    <property type="entry name" value="HTH_TETR_2"/>
    <property type="match status" value="1"/>
</dbReference>